<accession>A0A1F4U401</accession>
<dbReference type="InterPro" id="IPR027417">
    <property type="entry name" value="P-loop_NTPase"/>
</dbReference>
<dbReference type="GO" id="GO:0003678">
    <property type="term" value="F:DNA helicase activity"/>
    <property type="evidence" value="ECO:0007669"/>
    <property type="project" value="InterPro"/>
</dbReference>
<dbReference type="GO" id="GO:0006281">
    <property type="term" value="P:DNA repair"/>
    <property type="evidence" value="ECO:0007669"/>
    <property type="project" value="InterPro"/>
</dbReference>
<dbReference type="AlphaFoldDB" id="A0A1F4U401"/>
<comment type="caution">
    <text evidence="4">The sequence shown here is derived from an EMBL/GenBank/DDBJ whole genome shotgun (WGS) entry which is preliminary data.</text>
</comment>
<dbReference type="PROSITE" id="PS52050">
    <property type="entry name" value="WYL"/>
    <property type="match status" value="1"/>
</dbReference>
<dbReference type="GO" id="GO:0000723">
    <property type="term" value="P:telomere maintenance"/>
    <property type="evidence" value="ECO:0007669"/>
    <property type="project" value="InterPro"/>
</dbReference>
<evidence type="ECO:0000259" key="3">
    <source>
        <dbReference type="Pfam" id="PF13538"/>
    </source>
</evidence>
<dbReference type="Gene3D" id="3.40.50.300">
    <property type="entry name" value="P-loop containing nucleotide triphosphate hydrolases"/>
    <property type="match status" value="2"/>
</dbReference>
<dbReference type="FunFam" id="3.40.50.300:FF:001498">
    <property type="entry name" value="ATP-dependent DNA helicase"/>
    <property type="match status" value="1"/>
</dbReference>
<dbReference type="InterPro" id="IPR026881">
    <property type="entry name" value="WYL_dom"/>
</dbReference>
<evidence type="ECO:0000259" key="2">
    <source>
        <dbReference type="Pfam" id="PF13280"/>
    </source>
</evidence>
<evidence type="ECO:0000313" key="5">
    <source>
        <dbReference type="Proteomes" id="UP000179242"/>
    </source>
</evidence>
<organism evidence="4 5">
    <name type="scientific">candidate division WOR-1 bacterium RIFOXYC2_FULL_46_14</name>
    <dbReference type="NCBI Taxonomy" id="1802587"/>
    <lineage>
        <taxon>Bacteria</taxon>
        <taxon>Bacillati</taxon>
        <taxon>Saganbacteria</taxon>
    </lineage>
</organism>
<protein>
    <submittedName>
        <fullName evidence="4">AAA family ATPase</fullName>
    </submittedName>
</protein>
<sequence length="510" mass="59111">MPVELNELFKKSLCLIENTGKNVFITGKAGTGKSTLLDYFRNQTKKRVVVLAPTGVAAINVGGETIHSFFHFKPDITLSKIREIKFRDGKPNIYKQLDAIVIDEISMVRADLLDCVDKFLRLNGPNRKKPFGGLQMIFFGDLYQLPPVVAGEEKHIFKNHYDSEYFFSAKVFGQLTMEYLELEKVYRQRDEKFIALLNSIRNNTAGENELLELNRRVDVDYEPKGDYSILLTTTNRMAKEMNEIKLEQLPGKERVFEGEMEGQFDRNQLPTEIELKLKKGAQVMMLNNDQFGRWVNGTMAKIKDIKKDELVIQLQSGETHEVNPYTWEIFHFSYNTRNRRIESEVTASFTQFPLKLAWAITIHKSQGKTFDRVVIDIGNGTFAHGQMYVALSRCRSLEGMVLKKPIKKGHIFMDWRVVKFVTGYQYGLSEKLCSLDDKVAIITKAIEEKNRIEVLYLKAQDVKSKRVIEPLEVGEMYYNEKPFLGIRAFCHHRQEERVFRVDRILEMRVV</sequence>
<gene>
    <name evidence="4" type="ORF">A2438_08660</name>
</gene>
<proteinExistence type="predicted"/>
<name>A0A1F4U401_UNCSA</name>
<dbReference type="PANTHER" id="PTHR47642:SF6">
    <property type="entry name" value="ATP-DEPENDENT DNA HELICASE"/>
    <property type="match status" value="1"/>
</dbReference>
<dbReference type="SUPFAM" id="SSF52540">
    <property type="entry name" value="P-loop containing nucleoside triphosphate hydrolases"/>
    <property type="match status" value="2"/>
</dbReference>
<dbReference type="CDD" id="cd18037">
    <property type="entry name" value="DEXSc_Pif1_like"/>
    <property type="match status" value="1"/>
</dbReference>
<dbReference type="InterPro" id="IPR010285">
    <property type="entry name" value="DNA_helicase_pif1-like_DEAD"/>
</dbReference>
<feature type="domain" description="WYL" evidence="2">
    <location>
        <begin position="439"/>
        <end position="509"/>
    </location>
</feature>
<evidence type="ECO:0000313" key="4">
    <source>
        <dbReference type="EMBL" id="OGC39611.1"/>
    </source>
</evidence>
<dbReference type="Proteomes" id="UP000179242">
    <property type="component" value="Unassembled WGS sequence"/>
</dbReference>
<reference evidence="4 5" key="1">
    <citation type="journal article" date="2016" name="Nat. Commun.">
        <title>Thousands of microbial genomes shed light on interconnected biogeochemical processes in an aquifer system.</title>
        <authorList>
            <person name="Anantharaman K."/>
            <person name="Brown C.T."/>
            <person name="Hug L.A."/>
            <person name="Sharon I."/>
            <person name="Castelle C.J."/>
            <person name="Probst A.J."/>
            <person name="Thomas B.C."/>
            <person name="Singh A."/>
            <person name="Wilkins M.J."/>
            <person name="Karaoz U."/>
            <person name="Brodie E.L."/>
            <person name="Williams K.H."/>
            <person name="Hubbard S.S."/>
            <person name="Banfield J.F."/>
        </authorList>
    </citation>
    <scope>NUCLEOTIDE SEQUENCE [LARGE SCALE GENOMIC DNA]</scope>
</reference>
<dbReference type="EMBL" id="MEUJ01000008">
    <property type="protein sequence ID" value="OGC39611.1"/>
    <property type="molecule type" value="Genomic_DNA"/>
</dbReference>
<dbReference type="InterPro" id="IPR051055">
    <property type="entry name" value="PIF1_helicase"/>
</dbReference>
<dbReference type="CDD" id="cd18809">
    <property type="entry name" value="SF1_C_RecD"/>
    <property type="match status" value="1"/>
</dbReference>
<evidence type="ECO:0000259" key="1">
    <source>
        <dbReference type="Pfam" id="PF05970"/>
    </source>
</evidence>
<dbReference type="Pfam" id="PF13538">
    <property type="entry name" value="UvrD_C_2"/>
    <property type="match status" value="1"/>
</dbReference>
<dbReference type="Pfam" id="PF13280">
    <property type="entry name" value="WYL"/>
    <property type="match status" value="1"/>
</dbReference>
<feature type="domain" description="UvrD-like helicase C-terminal" evidence="3">
    <location>
        <begin position="356"/>
        <end position="395"/>
    </location>
</feature>
<feature type="domain" description="DNA helicase Pif1-like DEAD-box helicase" evidence="1">
    <location>
        <begin position="15"/>
        <end position="203"/>
    </location>
</feature>
<dbReference type="InterPro" id="IPR027785">
    <property type="entry name" value="UvrD-like_helicase_C"/>
</dbReference>
<dbReference type="PANTHER" id="PTHR47642">
    <property type="entry name" value="ATP-DEPENDENT DNA HELICASE"/>
    <property type="match status" value="1"/>
</dbReference>
<dbReference type="Pfam" id="PF05970">
    <property type="entry name" value="PIF1"/>
    <property type="match status" value="1"/>
</dbReference>